<keyword evidence="1" id="KW-0472">Membrane</keyword>
<keyword evidence="1" id="KW-0812">Transmembrane</keyword>
<evidence type="ECO:0000313" key="3">
    <source>
        <dbReference type="Proteomes" id="UP001605261"/>
    </source>
</evidence>
<keyword evidence="1" id="KW-1133">Transmembrane helix</keyword>
<proteinExistence type="predicted"/>
<organism evidence="2 3">
    <name type="scientific">Stenotrophomonas nematodicola</name>
    <dbReference type="NCBI Taxonomy" id="2656746"/>
    <lineage>
        <taxon>Bacteria</taxon>
        <taxon>Pseudomonadati</taxon>
        <taxon>Pseudomonadota</taxon>
        <taxon>Gammaproteobacteria</taxon>
        <taxon>Lysobacterales</taxon>
        <taxon>Lysobacteraceae</taxon>
        <taxon>Stenotrophomonas</taxon>
    </lineage>
</organism>
<protein>
    <submittedName>
        <fullName evidence="2">Uncharacterized protein</fullName>
    </submittedName>
</protein>
<dbReference type="Proteomes" id="UP001605261">
    <property type="component" value="Unassembled WGS sequence"/>
</dbReference>
<gene>
    <name evidence="2" type="ORF">ACEU0G_002043</name>
</gene>
<evidence type="ECO:0000256" key="1">
    <source>
        <dbReference type="SAM" id="Phobius"/>
    </source>
</evidence>
<sequence>MENLTILIVFLAAEAISTATLIMVIAFDTKGFGVSQRGAGYCADFVKSAADLDAVLHHS</sequence>
<dbReference type="RefSeq" id="WP_394164872.1">
    <property type="nucleotide sequence ID" value="NZ_JBHGCJ010000026.1"/>
</dbReference>
<evidence type="ECO:0000313" key="2">
    <source>
        <dbReference type="EMBL" id="MFG6111700.1"/>
    </source>
</evidence>
<reference evidence="2 3" key="1">
    <citation type="submission" date="2024-09" db="EMBL/GenBank/DDBJ databases">
        <authorList>
            <consortium name="All-Russian atlas of soil microorganisms"/>
            <consortium name="as a basis for the search for new antimicrobial producers and enzymes with unique properties"/>
            <person name="Sokolova E.A."/>
            <person name="Voronina E.N."/>
        </authorList>
    </citation>
    <scope>NUCLEOTIDE SEQUENCE [LARGE SCALE GENOMIC DNA]</scope>
    <source>
        <strain evidence="2 3">AF-22b-331.1</strain>
    </source>
</reference>
<name>A0ABW7D3F8_9GAMM</name>
<feature type="transmembrane region" description="Helical" evidence="1">
    <location>
        <begin position="6"/>
        <end position="27"/>
    </location>
</feature>
<dbReference type="EMBL" id="JBHGCJ010000026">
    <property type="protein sequence ID" value="MFG6111700.1"/>
    <property type="molecule type" value="Genomic_DNA"/>
</dbReference>
<comment type="caution">
    <text evidence="2">The sequence shown here is derived from an EMBL/GenBank/DDBJ whole genome shotgun (WGS) entry which is preliminary data.</text>
</comment>
<accession>A0ABW7D3F8</accession>
<keyword evidence="3" id="KW-1185">Reference proteome</keyword>